<dbReference type="OrthoDB" id="185373at2759"/>
<dbReference type="InterPro" id="IPR011990">
    <property type="entry name" value="TPR-like_helical_dom_sf"/>
</dbReference>
<sequence length="63" mass="7246">MAESDFPPDNVTYRVLLQGYLKNQYYDDIEILIHEMDGRRYSLDATTLSLLLDQIAAGEVTCF</sequence>
<dbReference type="AlphaFoldDB" id="A0A2U1LNE7"/>
<keyword evidence="3" id="KW-1185">Reference proteome</keyword>
<name>A0A2U1LNE7_ARTAN</name>
<dbReference type="Pfam" id="PF13041">
    <property type="entry name" value="PPR_2"/>
    <property type="match status" value="1"/>
</dbReference>
<evidence type="ECO:0000256" key="1">
    <source>
        <dbReference type="ARBA" id="ARBA00022737"/>
    </source>
</evidence>
<dbReference type="InterPro" id="IPR002885">
    <property type="entry name" value="PPR_rpt"/>
</dbReference>
<reference evidence="2 3" key="1">
    <citation type="journal article" date="2018" name="Mol. Plant">
        <title>The genome of Artemisia annua provides insight into the evolution of Asteraceae family and artemisinin biosynthesis.</title>
        <authorList>
            <person name="Shen Q."/>
            <person name="Zhang L."/>
            <person name="Liao Z."/>
            <person name="Wang S."/>
            <person name="Yan T."/>
            <person name="Shi P."/>
            <person name="Liu M."/>
            <person name="Fu X."/>
            <person name="Pan Q."/>
            <person name="Wang Y."/>
            <person name="Lv Z."/>
            <person name="Lu X."/>
            <person name="Zhang F."/>
            <person name="Jiang W."/>
            <person name="Ma Y."/>
            <person name="Chen M."/>
            <person name="Hao X."/>
            <person name="Li L."/>
            <person name="Tang Y."/>
            <person name="Lv G."/>
            <person name="Zhou Y."/>
            <person name="Sun X."/>
            <person name="Brodelius P.E."/>
            <person name="Rose J.K.C."/>
            <person name="Tang K."/>
        </authorList>
    </citation>
    <scope>NUCLEOTIDE SEQUENCE [LARGE SCALE GENOMIC DNA]</scope>
    <source>
        <strain evidence="3">cv. Huhao1</strain>
        <tissue evidence="2">Leaf</tissue>
    </source>
</reference>
<dbReference type="Proteomes" id="UP000245207">
    <property type="component" value="Unassembled WGS sequence"/>
</dbReference>
<gene>
    <name evidence="2" type="ORF">CTI12_AA296890</name>
</gene>
<organism evidence="2 3">
    <name type="scientific">Artemisia annua</name>
    <name type="common">Sweet wormwood</name>
    <dbReference type="NCBI Taxonomy" id="35608"/>
    <lineage>
        <taxon>Eukaryota</taxon>
        <taxon>Viridiplantae</taxon>
        <taxon>Streptophyta</taxon>
        <taxon>Embryophyta</taxon>
        <taxon>Tracheophyta</taxon>
        <taxon>Spermatophyta</taxon>
        <taxon>Magnoliopsida</taxon>
        <taxon>eudicotyledons</taxon>
        <taxon>Gunneridae</taxon>
        <taxon>Pentapetalae</taxon>
        <taxon>asterids</taxon>
        <taxon>campanulids</taxon>
        <taxon>Asterales</taxon>
        <taxon>Asteraceae</taxon>
        <taxon>Asteroideae</taxon>
        <taxon>Anthemideae</taxon>
        <taxon>Artemisiinae</taxon>
        <taxon>Artemisia</taxon>
    </lineage>
</organism>
<protein>
    <submittedName>
        <fullName evidence="2">Pentatricopeptide repeat protein</fullName>
    </submittedName>
</protein>
<keyword evidence="1" id="KW-0677">Repeat</keyword>
<accession>A0A2U1LNE7</accession>
<dbReference type="EMBL" id="PKPP01008505">
    <property type="protein sequence ID" value="PWA50504.1"/>
    <property type="molecule type" value="Genomic_DNA"/>
</dbReference>
<evidence type="ECO:0000313" key="2">
    <source>
        <dbReference type="EMBL" id="PWA50504.1"/>
    </source>
</evidence>
<evidence type="ECO:0000313" key="3">
    <source>
        <dbReference type="Proteomes" id="UP000245207"/>
    </source>
</evidence>
<comment type="caution">
    <text evidence="2">The sequence shown here is derived from an EMBL/GenBank/DDBJ whole genome shotgun (WGS) entry which is preliminary data.</text>
</comment>
<proteinExistence type="predicted"/>
<dbReference type="Gene3D" id="1.25.40.10">
    <property type="entry name" value="Tetratricopeptide repeat domain"/>
    <property type="match status" value="1"/>
</dbReference>